<dbReference type="SUPFAM" id="SSF50993">
    <property type="entry name" value="Peptidase/esterase 'gauge' domain"/>
    <property type="match status" value="1"/>
</dbReference>
<keyword evidence="4" id="KW-0645">Protease</keyword>
<dbReference type="SUPFAM" id="SSF53474">
    <property type="entry name" value="alpha/beta-Hydrolases"/>
    <property type="match status" value="1"/>
</dbReference>
<reference evidence="7 8" key="1">
    <citation type="submission" date="2016-05" db="EMBL/GenBank/DDBJ databases">
        <authorList>
            <person name="Lavstsen T."/>
            <person name="Jespersen J.S."/>
        </authorList>
    </citation>
    <scope>NUCLEOTIDE SEQUENCE [LARGE SCALE GENOMIC DNA]</scope>
    <source>
        <strain evidence="7 8">YLB-01</strain>
    </source>
</reference>
<sequence length="688" mass="74717">MRYPEVRRDDIIDEFPLPDGSTARVPAPYRWLEDSDSDETRRFIEAQNAFAEPILAALPARAAFRERLTALLSRPTRGVPLQRGGRVFAWHGDGRNQDVLVVADDVDGLEDARVLLDPNELSRDGTVAVTMMTVSPDGAYVAYGVADGGSDWRTIRVRDVATGEDLDDVIEWTKWNHPIWHPDARSFSYWAYDAPSDDPLVDQMGTGRLLLHRLGTPVSEDELLFTRPEEPRTFGREWPRDDAWFVFSTDTGSSSGNDLAVRRHDEPMSALRPLATGHEREWNAIGIRDDVLYVVTDADAPRYRLVAFDLAAADPAASLREVVPQHAEDVLLDAGLTASGLVLTYSHDASHRMQLATFDGALGDALPIGAGVSVAESDAVSATDTVFVKAQGFVDPGTRHEVVVDGARVVAHRTLPDPATGAIRATTTRIRATSADGTVVPAFVVAPEGAAHGPRPTLMWGYGGFNIPMNPGYRPLFAAWVQAGGTLVVPNLRGGGEFGSDWHKAGTKERKQNVFDDLFAVAERIIADGLTTPQQLALHGRSNGGLLAAAALTQRPDLWAAVLPGVGVLDMLRFHRFTIGWAWTSDYGDPDDPEAFAYLRAYSPLHNLVEGRAYPPTLITTGDHDDRVVPGHSFQFAAALQHAQGGDAPILLSVDTRAGHGMGKPRDAQALEFADQLAFAARFTGLEA</sequence>
<dbReference type="OrthoDB" id="9801421at2"/>
<gene>
    <name evidence="7" type="ORF">A7J15_11000</name>
</gene>
<protein>
    <recommendedName>
        <fullName evidence="3">prolyl oligopeptidase</fullName>
        <ecNumber evidence="3">3.4.21.26</ecNumber>
    </recommendedName>
</protein>
<evidence type="ECO:0000256" key="6">
    <source>
        <dbReference type="ARBA" id="ARBA00022825"/>
    </source>
</evidence>
<dbReference type="PANTHER" id="PTHR42881:SF2">
    <property type="entry name" value="PROLYL ENDOPEPTIDASE"/>
    <property type="match status" value="1"/>
</dbReference>
<dbReference type="FunFam" id="3.40.50.1820:FF:000005">
    <property type="entry name" value="Prolyl endopeptidase"/>
    <property type="match status" value="1"/>
</dbReference>
<dbReference type="EMBL" id="LXMD01000001">
    <property type="protein sequence ID" value="OCG76509.1"/>
    <property type="molecule type" value="Genomic_DNA"/>
</dbReference>
<evidence type="ECO:0000256" key="2">
    <source>
        <dbReference type="ARBA" id="ARBA00005228"/>
    </source>
</evidence>
<dbReference type="Proteomes" id="UP000093355">
    <property type="component" value="Unassembled WGS sequence"/>
</dbReference>
<dbReference type="RefSeq" id="WP_067027920.1">
    <property type="nucleotide sequence ID" value="NZ_CP038256.1"/>
</dbReference>
<dbReference type="Gene3D" id="3.40.50.1820">
    <property type="entry name" value="alpha/beta hydrolase"/>
    <property type="match status" value="1"/>
</dbReference>
<accession>A0A1B9NIR5</accession>
<dbReference type="InterPro" id="IPR051167">
    <property type="entry name" value="Prolyl_oligopep/macrocyclase"/>
</dbReference>
<dbReference type="GO" id="GO:0004252">
    <property type="term" value="F:serine-type endopeptidase activity"/>
    <property type="evidence" value="ECO:0007669"/>
    <property type="project" value="UniProtKB-EC"/>
</dbReference>
<dbReference type="InterPro" id="IPR023302">
    <property type="entry name" value="Pept_S9A_N"/>
</dbReference>
<keyword evidence="5" id="KW-0378">Hydrolase</keyword>
<dbReference type="AlphaFoldDB" id="A0A1B9NIR5"/>
<proteinExistence type="inferred from homology"/>
<dbReference type="InterPro" id="IPR002470">
    <property type="entry name" value="Peptidase_S9A"/>
</dbReference>
<dbReference type="InterPro" id="IPR001375">
    <property type="entry name" value="Peptidase_S9_cat"/>
</dbReference>
<comment type="similarity">
    <text evidence="2">Belongs to the peptidase S9A family.</text>
</comment>
<evidence type="ECO:0000256" key="5">
    <source>
        <dbReference type="ARBA" id="ARBA00022801"/>
    </source>
</evidence>
<evidence type="ECO:0000256" key="1">
    <source>
        <dbReference type="ARBA" id="ARBA00001070"/>
    </source>
</evidence>
<dbReference type="Pfam" id="PF02897">
    <property type="entry name" value="Peptidase_S9_N"/>
    <property type="match status" value="1"/>
</dbReference>
<comment type="catalytic activity">
    <reaction evidence="1">
        <text>Hydrolysis of Pro-|-Xaa &gt;&gt; Ala-|-Xaa in oligopeptides.</text>
        <dbReference type="EC" id="3.4.21.26"/>
    </reaction>
</comment>
<dbReference type="InterPro" id="IPR029058">
    <property type="entry name" value="AB_hydrolase_fold"/>
</dbReference>
<dbReference type="Gene3D" id="2.130.10.120">
    <property type="entry name" value="Prolyl oligopeptidase, N-terminal domain"/>
    <property type="match status" value="1"/>
</dbReference>
<evidence type="ECO:0000256" key="3">
    <source>
        <dbReference type="ARBA" id="ARBA00011897"/>
    </source>
</evidence>
<comment type="caution">
    <text evidence="7">The sequence shown here is derived from an EMBL/GenBank/DDBJ whole genome shotgun (WGS) entry which is preliminary data.</text>
</comment>
<organism evidence="7 8">
    <name type="scientific">Microbacterium sediminis</name>
    <dbReference type="NCBI Taxonomy" id="904291"/>
    <lineage>
        <taxon>Bacteria</taxon>
        <taxon>Bacillati</taxon>
        <taxon>Actinomycetota</taxon>
        <taxon>Actinomycetes</taxon>
        <taxon>Micrococcales</taxon>
        <taxon>Microbacteriaceae</taxon>
        <taxon>Microbacterium</taxon>
    </lineage>
</organism>
<dbReference type="GO" id="GO:0006508">
    <property type="term" value="P:proteolysis"/>
    <property type="evidence" value="ECO:0007669"/>
    <property type="project" value="UniProtKB-KW"/>
</dbReference>
<dbReference type="STRING" id="904291.A7J15_11000"/>
<evidence type="ECO:0000313" key="8">
    <source>
        <dbReference type="Proteomes" id="UP000093355"/>
    </source>
</evidence>
<keyword evidence="8" id="KW-1185">Reference proteome</keyword>
<evidence type="ECO:0000256" key="4">
    <source>
        <dbReference type="ARBA" id="ARBA00022670"/>
    </source>
</evidence>
<dbReference type="Pfam" id="PF00326">
    <property type="entry name" value="Peptidase_S9"/>
    <property type="match status" value="1"/>
</dbReference>
<keyword evidence="6" id="KW-0720">Serine protease</keyword>
<name>A0A1B9NIR5_9MICO</name>
<dbReference type="PRINTS" id="PR00862">
    <property type="entry name" value="PROLIGOPTASE"/>
</dbReference>
<dbReference type="GO" id="GO:0005829">
    <property type="term" value="C:cytosol"/>
    <property type="evidence" value="ECO:0007669"/>
    <property type="project" value="TreeGrafter"/>
</dbReference>
<dbReference type="PANTHER" id="PTHR42881">
    <property type="entry name" value="PROLYL ENDOPEPTIDASE"/>
    <property type="match status" value="1"/>
</dbReference>
<evidence type="ECO:0000313" key="7">
    <source>
        <dbReference type="EMBL" id="OCG76509.1"/>
    </source>
</evidence>
<dbReference type="EC" id="3.4.21.26" evidence="3"/>
<dbReference type="GO" id="GO:0070012">
    <property type="term" value="F:oligopeptidase activity"/>
    <property type="evidence" value="ECO:0007669"/>
    <property type="project" value="TreeGrafter"/>
</dbReference>